<comment type="similarity">
    <text evidence="1">Belongs to the methyltransferase superfamily.</text>
</comment>
<keyword evidence="3" id="KW-0808">Transferase</keyword>
<dbReference type="PANTHER" id="PTHR43397">
    <property type="entry name" value="ERGOTHIONEINE BIOSYNTHESIS PROTEIN 1"/>
    <property type="match status" value="1"/>
</dbReference>
<proteinExistence type="inferred from homology"/>
<evidence type="ECO:0000313" key="7">
    <source>
        <dbReference type="Proteomes" id="UP001172102"/>
    </source>
</evidence>
<keyword evidence="2 6" id="KW-0489">Methyltransferase</keyword>
<organism evidence="6 7">
    <name type="scientific">Lasiosphaeris hirsuta</name>
    <dbReference type="NCBI Taxonomy" id="260670"/>
    <lineage>
        <taxon>Eukaryota</taxon>
        <taxon>Fungi</taxon>
        <taxon>Dikarya</taxon>
        <taxon>Ascomycota</taxon>
        <taxon>Pezizomycotina</taxon>
        <taxon>Sordariomycetes</taxon>
        <taxon>Sordariomycetidae</taxon>
        <taxon>Sordariales</taxon>
        <taxon>Lasiosphaeriaceae</taxon>
        <taxon>Lasiosphaeris</taxon>
    </lineage>
</organism>
<dbReference type="InterPro" id="IPR019257">
    <property type="entry name" value="MeTrfase_dom"/>
</dbReference>
<comment type="caution">
    <text evidence="6">The sequence shown here is derived from an EMBL/GenBank/DDBJ whole genome shotgun (WGS) entry which is preliminary data.</text>
</comment>
<evidence type="ECO:0000256" key="3">
    <source>
        <dbReference type="ARBA" id="ARBA00022679"/>
    </source>
</evidence>
<dbReference type="Proteomes" id="UP001172102">
    <property type="component" value="Unassembled WGS sequence"/>
</dbReference>
<dbReference type="GO" id="GO:0032259">
    <property type="term" value="P:methylation"/>
    <property type="evidence" value="ECO:0007669"/>
    <property type="project" value="UniProtKB-KW"/>
</dbReference>
<evidence type="ECO:0000256" key="1">
    <source>
        <dbReference type="ARBA" id="ARBA00008361"/>
    </source>
</evidence>
<dbReference type="PIRSF" id="PIRSF018005">
    <property type="entry name" value="UCP018005"/>
    <property type="match status" value="1"/>
</dbReference>
<feature type="domain" description="Histidine-specific methyltransferase SAM-dependent" evidence="5">
    <location>
        <begin position="16"/>
        <end position="322"/>
    </location>
</feature>
<dbReference type="PANTHER" id="PTHR43397:SF2">
    <property type="entry name" value="HISTIDINE-SPECIFIC METHYLTRANSFERASE SAM-DEPENDENT DOMAIN-CONTAINING PROTEIN"/>
    <property type="match status" value="1"/>
</dbReference>
<dbReference type="Gene3D" id="3.40.50.150">
    <property type="entry name" value="Vaccinia Virus protein VP39"/>
    <property type="match status" value="1"/>
</dbReference>
<reference evidence="6" key="1">
    <citation type="submission" date="2023-06" db="EMBL/GenBank/DDBJ databases">
        <title>Genome-scale phylogeny and comparative genomics of the fungal order Sordariales.</title>
        <authorList>
            <consortium name="Lawrence Berkeley National Laboratory"/>
            <person name="Hensen N."/>
            <person name="Bonometti L."/>
            <person name="Westerberg I."/>
            <person name="Brannstrom I.O."/>
            <person name="Guillou S."/>
            <person name="Cros-Aarteil S."/>
            <person name="Calhoun S."/>
            <person name="Haridas S."/>
            <person name="Kuo A."/>
            <person name="Mondo S."/>
            <person name="Pangilinan J."/>
            <person name="Riley R."/>
            <person name="Labutti K."/>
            <person name="Andreopoulos B."/>
            <person name="Lipzen A."/>
            <person name="Chen C."/>
            <person name="Yanf M."/>
            <person name="Daum C."/>
            <person name="Ng V."/>
            <person name="Clum A."/>
            <person name="Steindorff A."/>
            <person name="Ohm R."/>
            <person name="Martin F."/>
            <person name="Silar P."/>
            <person name="Natvig D."/>
            <person name="Lalanne C."/>
            <person name="Gautier V."/>
            <person name="Ament-Velasquez S.L."/>
            <person name="Kruys A."/>
            <person name="Hutchinson M.I."/>
            <person name="Powell A.J."/>
            <person name="Barry K."/>
            <person name="Miller A.N."/>
            <person name="Grigoriev I.V."/>
            <person name="Debuchy R."/>
            <person name="Gladieux P."/>
            <person name="Thoren M.H."/>
            <person name="Johannesson H."/>
        </authorList>
    </citation>
    <scope>NUCLEOTIDE SEQUENCE</scope>
    <source>
        <strain evidence="6">SMH4607-1</strain>
    </source>
</reference>
<dbReference type="InterPro" id="IPR017804">
    <property type="entry name" value="MeTrfase_EgtD-like"/>
</dbReference>
<dbReference type="Pfam" id="PF10017">
    <property type="entry name" value="Methyltransf_33"/>
    <property type="match status" value="1"/>
</dbReference>
<sequence>MSTPQENKIHKDLAPMIISGLQSSPRFFPSLLLWDATGVLTYERIMKSPDYYLTPTETSLIRLHADAIASKIPPNSAILELGSGSLTKTYLLLSALARQGKTITYYALDVCPSTLKSSLATLRHALHKHTPPTSITCRPLCMTYADGIAWLAADPSLTGQAVSVLWLGSSFANESRGDFQGLLAGIAGSGRAVQVLVAADGVKDGERVRRAYDTRDGLSRAFVMNVLENANASLGDRVFDAAKWGFEGEWDGEAGVFQTSICAREEQVVTIGGEEVTIGEGERVKVIASRKLGEGEVRAWLEGTAFEVGDVWRHPELDYCEFMKRCHFVLAMANF</sequence>
<evidence type="ECO:0000256" key="4">
    <source>
        <dbReference type="ARBA" id="ARBA00022691"/>
    </source>
</evidence>
<dbReference type="GO" id="GO:0008168">
    <property type="term" value="F:methyltransferase activity"/>
    <property type="evidence" value="ECO:0007669"/>
    <property type="project" value="UniProtKB-KW"/>
</dbReference>
<keyword evidence="4" id="KW-0949">S-adenosyl-L-methionine</keyword>
<dbReference type="InterPro" id="IPR017805">
    <property type="entry name" value="SAM_MeTrfase_EasF-type_put"/>
</dbReference>
<accession>A0AA40B1L1</accession>
<dbReference type="AlphaFoldDB" id="A0AA40B1L1"/>
<evidence type="ECO:0000259" key="5">
    <source>
        <dbReference type="Pfam" id="PF10017"/>
    </source>
</evidence>
<evidence type="ECO:0000256" key="2">
    <source>
        <dbReference type="ARBA" id="ARBA00022603"/>
    </source>
</evidence>
<keyword evidence="7" id="KW-1185">Reference proteome</keyword>
<dbReference type="InterPro" id="IPR051128">
    <property type="entry name" value="EgtD_Methyltrsf_superfamily"/>
</dbReference>
<dbReference type="InterPro" id="IPR029063">
    <property type="entry name" value="SAM-dependent_MTases_sf"/>
</dbReference>
<evidence type="ECO:0000313" key="6">
    <source>
        <dbReference type="EMBL" id="KAK0725956.1"/>
    </source>
</evidence>
<protein>
    <submittedName>
        <fullName evidence="6">Histidine-specific methyltransferase</fullName>
    </submittedName>
</protein>
<dbReference type="EMBL" id="JAUKUA010000002">
    <property type="protein sequence ID" value="KAK0725956.1"/>
    <property type="molecule type" value="Genomic_DNA"/>
</dbReference>
<dbReference type="NCBIfam" id="TIGR03439">
    <property type="entry name" value="methyl_EasF"/>
    <property type="match status" value="1"/>
</dbReference>
<gene>
    <name evidence="6" type="ORF">B0H67DRAFT_479863</name>
</gene>
<name>A0AA40B1L1_9PEZI</name>